<feature type="compositionally biased region" description="Pro residues" evidence="1">
    <location>
        <begin position="239"/>
        <end position="253"/>
    </location>
</feature>
<dbReference type="Proteomes" id="UP000240542">
    <property type="component" value="Unassembled WGS sequence"/>
</dbReference>
<evidence type="ECO:0000313" key="3">
    <source>
        <dbReference type="Proteomes" id="UP000240542"/>
    </source>
</evidence>
<organism evidence="2 3">
    <name type="scientific">Murinocardiopsis flavida</name>
    <dbReference type="NCBI Taxonomy" id="645275"/>
    <lineage>
        <taxon>Bacteria</taxon>
        <taxon>Bacillati</taxon>
        <taxon>Actinomycetota</taxon>
        <taxon>Actinomycetes</taxon>
        <taxon>Streptosporangiales</taxon>
        <taxon>Nocardiopsidaceae</taxon>
        <taxon>Murinocardiopsis</taxon>
    </lineage>
</organism>
<sequence length="381" mass="40647">MNVTDRTAEESRAETAVPRAILLRSGFAAAERLLTAELAGAGDLDGAQQVVTSHGRRLWVEATREQSGVPDDRPLYWARLTLTAALRRWDPPFPVSDDARHALLRRLDHASRGHDDLVFPPDKDVLRVIVTGFDPFGLTEDPRAANPSGTAAIALHRTELDLPGRTAVVRSALFPVRWRDFTEGIAEHLLLPHYTADTGAADAVITVSQGRDGRFDIEAHNAAWRGPRPDNEGVTAAGPIPPAPADPAHPAAPAPQWTRTTLPAAAIIDQAGGRYPVHHHTGVTEVPAGGGKPVDRADGPTPGSAPRRGGGGDYLSNELAYRNTALRDRAGRTIPVGHVHTPRLVLGADDPAALTDAAFERDRADITAQLRAIITAALDGC</sequence>
<feature type="region of interest" description="Disordered" evidence="1">
    <location>
        <begin position="277"/>
        <end position="314"/>
    </location>
</feature>
<feature type="region of interest" description="Disordered" evidence="1">
    <location>
        <begin position="223"/>
        <end position="255"/>
    </location>
</feature>
<evidence type="ECO:0000256" key="1">
    <source>
        <dbReference type="SAM" id="MobiDB-lite"/>
    </source>
</evidence>
<comment type="caution">
    <text evidence="2">The sequence shown here is derived from an EMBL/GenBank/DDBJ whole genome shotgun (WGS) entry which is preliminary data.</text>
</comment>
<reference evidence="2 3" key="1">
    <citation type="submission" date="2018-03" db="EMBL/GenBank/DDBJ databases">
        <title>Genomic Encyclopedia of Archaeal and Bacterial Type Strains, Phase II (KMG-II): from individual species to whole genera.</title>
        <authorList>
            <person name="Goeker M."/>
        </authorList>
    </citation>
    <scope>NUCLEOTIDE SEQUENCE [LARGE SCALE GENOMIC DNA]</scope>
    <source>
        <strain evidence="2 3">DSM 45312</strain>
    </source>
</reference>
<dbReference type="EMBL" id="PYGA01000016">
    <property type="protein sequence ID" value="PSK93787.1"/>
    <property type="molecule type" value="Genomic_DNA"/>
</dbReference>
<dbReference type="AlphaFoldDB" id="A0A2P8D9B5"/>
<proteinExistence type="predicted"/>
<dbReference type="RefSeq" id="WP_106585040.1">
    <property type="nucleotide sequence ID" value="NZ_PYGA01000016.1"/>
</dbReference>
<name>A0A2P8D9B5_9ACTN</name>
<evidence type="ECO:0000313" key="2">
    <source>
        <dbReference type="EMBL" id="PSK93787.1"/>
    </source>
</evidence>
<dbReference type="Gene3D" id="3.40.630.20">
    <property type="entry name" value="Peptidase C15, pyroglutamyl peptidase I-like"/>
    <property type="match status" value="1"/>
</dbReference>
<dbReference type="SUPFAM" id="SSF53182">
    <property type="entry name" value="Pyrrolidone carboxyl peptidase (pyroglutamate aminopeptidase)"/>
    <property type="match status" value="1"/>
</dbReference>
<accession>A0A2P8D9B5</accession>
<gene>
    <name evidence="2" type="ORF">CLV63_116194</name>
</gene>
<protein>
    <recommendedName>
        <fullName evidence="4">Pyrrolidone-carboxylate peptidase</fullName>
    </recommendedName>
</protein>
<evidence type="ECO:0008006" key="4">
    <source>
        <dbReference type="Google" id="ProtNLM"/>
    </source>
</evidence>
<dbReference type="InterPro" id="IPR036440">
    <property type="entry name" value="Peptidase_C15-like_sf"/>
</dbReference>
<keyword evidence="3" id="KW-1185">Reference proteome</keyword>